<evidence type="ECO:0000256" key="7">
    <source>
        <dbReference type="SAM" id="Coils"/>
    </source>
</evidence>
<protein>
    <recommendedName>
        <fullName evidence="2">histidine kinase</fullName>
        <ecNumber evidence="2">2.7.13.3</ecNumber>
    </recommendedName>
</protein>
<dbReference type="InterPro" id="IPR036890">
    <property type="entry name" value="HATPase_C_sf"/>
</dbReference>
<keyword evidence="12" id="KW-1185">Reference proteome</keyword>
<dbReference type="FunFam" id="1.10.287.130:FF:000001">
    <property type="entry name" value="Two-component sensor histidine kinase"/>
    <property type="match status" value="1"/>
</dbReference>
<dbReference type="SMART" id="SM00091">
    <property type="entry name" value="PAS"/>
    <property type="match status" value="1"/>
</dbReference>
<dbReference type="InterPro" id="IPR004358">
    <property type="entry name" value="Sig_transdc_His_kin-like_C"/>
</dbReference>
<dbReference type="InterPro" id="IPR000014">
    <property type="entry name" value="PAS"/>
</dbReference>
<dbReference type="InterPro" id="IPR003594">
    <property type="entry name" value="HATPase_dom"/>
</dbReference>
<keyword evidence="6" id="KW-0902">Two-component regulatory system</keyword>
<evidence type="ECO:0000256" key="4">
    <source>
        <dbReference type="ARBA" id="ARBA00022679"/>
    </source>
</evidence>
<evidence type="ECO:0000256" key="1">
    <source>
        <dbReference type="ARBA" id="ARBA00000085"/>
    </source>
</evidence>
<keyword evidence="4" id="KW-0808">Transferase</keyword>
<comment type="caution">
    <text evidence="11">The sequence shown here is derived from an EMBL/GenBank/DDBJ whole genome shotgun (WGS) entry which is preliminary data.</text>
</comment>
<dbReference type="Pfam" id="PF00512">
    <property type="entry name" value="HisKA"/>
    <property type="match status" value="1"/>
</dbReference>
<dbReference type="CDD" id="cd16922">
    <property type="entry name" value="HATPase_EvgS-ArcB-TorS-like"/>
    <property type="match status" value="1"/>
</dbReference>
<organism evidence="11 12">
    <name type="scientific">Candidatus Manganitrophus noduliformans</name>
    <dbReference type="NCBI Taxonomy" id="2606439"/>
    <lineage>
        <taxon>Bacteria</taxon>
        <taxon>Pseudomonadati</taxon>
        <taxon>Nitrospirota</taxon>
        <taxon>Nitrospiria</taxon>
        <taxon>Candidatus Troglogloeales</taxon>
        <taxon>Candidatus Manganitrophaceae</taxon>
        <taxon>Candidatus Manganitrophus</taxon>
    </lineage>
</organism>
<dbReference type="InterPro" id="IPR003661">
    <property type="entry name" value="HisK_dim/P_dom"/>
</dbReference>
<dbReference type="SMART" id="SM00387">
    <property type="entry name" value="HATPase_c"/>
    <property type="match status" value="1"/>
</dbReference>
<dbReference type="InterPro" id="IPR035965">
    <property type="entry name" value="PAS-like_dom_sf"/>
</dbReference>
<feature type="domain" description="PAC" evidence="10">
    <location>
        <begin position="90"/>
        <end position="142"/>
    </location>
</feature>
<evidence type="ECO:0000313" key="12">
    <source>
        <dbReference type="Proteomes" id="UP000534783"/>
    </source>
</evidence>
<dbReference type="Pfam" id="PF02518">
    <property type="entry name" value="HATPase_c"/>
    <property type="match status" value="1"/>
</dbReference>
<keyword evidence="7" id="KW-0175">Coiled coil</keyword>
<evidence type="ECO:0000259" key="10">
    <source>
        <dbReference type="PROSITE" id="PS50113"/>
    </source>
</evidence>
<dbReference type="SUPFAM" id="SSF55874">
    <property type="entry name" value="ATPase domain of HSP90 chaperone/DNA topoisomerase II/histidine kinase"/>
    <property type="match status" value="1"/>
</dbReference>
<dbReference type="GO" id="GO:0009927">
    <property type="term" value="F:histidine phosphotransfer kinase activity"/>
    <property type="evidence" value="ECO:0007669"/>
    <property type="project" value="TreeGrafter"/>
</dbReference>
<name>A0A7X6DPT3_9BACT</name>
<dbReference type="CDD" id="cd00082">
    <property type="entry name" value="HisKA"/>
    <property type="match status" value="1"/>
</dbReference>
<dbReference type="AlphaFoldDB" id="A0A7X6DPT3"/>
<dbReference type="Gene3D" id="3.30.450.20">
    <property type="entry name" value="PAS domain"/>
    <property type="match status" value="1"/>
</dbReference>
<dbReference type="NCBIfam" id="TIGR00229">
    <property type="entry name" value="sensory_box"/>
    <property type="match status" value="1"/>
</dbReference>
<keyword evidence="5" id="KW-0418">Kinase</keyword>
<dbReference type="FunFam" id="3.30.565.10:FF:000010">
    <property type="entry name" value="Sensor histidine kinase RcsC"/>
    <property type="match status" value="1"/>
</dbReference>
<evidence type="ECO:0000256" key="2">
    <source>
        <dbReference type="ARBA" id="ARBA00012438"/>
    </source>
</evidence>
<dbReference type="CDD" id="cd00130">
    <property type="entry name" value="PAS"/>
    <property type="match status" value="1"/>
</dbReference>
<dbReference type="Pfam" id="PF13426">
    <property type="entry name" value="PAS_9"/>
    <property type="match status" value="1"/>
</dbReference>
<evidence type="ECO:0000259" key="9">
    <source>
        <dbReference type="PROSITE" id="PS50112"/>
    </source>
</evidence>
<gene>
    <name evidence="11" type="ORF">MNODULE_10345</name>
</gene>
<dbReference type="PRINTS" id="PR00344">
    <property type="entry name" value="BCTRLSENSOR"/>
</dbReference>
<feature type="coiled-coil region" evidence="7">
    <location>
        <begin position="133"/>
        <end position="175"/>
    </location>
</feature>
<evidence type="ECO:0000256" key="5">
    <source>
        <dbReference type="ARBA" id="ARBA00022777"/>
    </source>
</evidence>
<dbReference type="InterPro" id="IPR000700">
    <property type="entry name" value="PAS-assoc_C"/>
</dbReference>
<feature type="domain" description="Histidine kinase" evidence="8">
    <location>
        <begin position="185"/>
        <end position="404"/>
    </location>
</feature>
<dbReference type="PROSITE" id="PS50112">
    <property type="entry name" value="PAS"/>
    <property type="match status" value="1"/>
</dbReference>
<dbReference type="Gene3D" id="3.30.565.10">
    <property type="entry name" value="Histidine kinase-like ATPase, C-terminal domain"/>
    <property type="match status" value="1"/>
</dbReference>
<evidence type="ECO:0000259" key="8">
    <source>
        <dbReference type="PROSITE" id="PS50109"/>
    </source>
</evidence>
<accession>A0A7X6DPT3</accession>
<dbReference type="PANTHER" id="PTHR43047">
    <property type="entry name" value="TWO-COMPONENT HISTIDINE PROTEIN KINASE"/>
    <property type="match status" value="1"/>
</dbReference>
<dbReference type="PANTHER" id="PTHR43047:SF72">
    <property type="entry name" value="OSMOSENSING HISTIDINE PROTEIN KINASE SLN1"/>
    <property type="match status" value="1"/>
</dbReference>
<evidence type="ECO:0000256" key="3">
    <source>
        <dbReference type="ARBA" id="ARBA00022553"/>
    </source>
</evidence>
<dbReference type="InterPro" id="IPR036097">
    <property type="entry name" value="HisK_dim/P_sf"/>
</dbReference>
<dbReference type="GO" id="GO:0000155">
    <property type="term" value="F:phosphorelay sensor kinase activity"/>
    <property type="evidence" value="ECO:0007669"/>
    <property type="project" value="InterPro"/>
</dbReference>
<keyword evidence="3" id="KW-0597">Phosphoprotein</keyword>
<dbReference type="InterPro" id="IPR001610">
    <property type="entry name" value="PAC"/>
</dbReference>
<feature type="domain" description="PAS" evidence="9">
    <location>
        <begin position="31"/>
        <end position="69"/>
    </location>
</feature>
<dbReference type="EMBL" id="VTOW01000002">
    <property type="protein sequence ID" value="NKE71135.1"/>
    <property type="molecule type" value="Genomic_DNA"/>
</dbReference>
<dbReference type="EC" id="2.7.13.3" evidence="2"/>
<dbReference type="GO" id="GO:0005886">
    <property type="term" value="C:plasma membrane"/>
    <property type="evidence" value="ECO:0007669"/>
    <property type="project" value="TreeGrafter"/>
</dbReference>
<dbReference type="InterPro" id="IPR005467">
    <property type="entry name" value="His_kinase_dom"/>
</dbReference>
<dbReference type="SMART" id="SM00086">
    <property type="entry name" value="PAC"/>
    <property type="match status" value="1"/>
</dbReference>
<dbReference type="SUPFAM" id="SSF47384">
    <property type="entry name" value="Homodimeric domain of signal transducing histidine kinase"/>
    <property type="match status" value="1"/>
</dbReference>
<dbReference type="PROSITE" id="PS50109">
    <property type="entry name" value="HIS_KIN"/>
    <property type="match status" value="1"/>
</dbReference>
<proteinExistence type="predicted"/>
<evidence type="ECO:0000313" key="11">
    <source>
        <dbReference type="EMBL" id="NKE71135.1"/>
    </source>
</evidence>
<dbReference type="Gene3D" id="1.10.287.130">
    <property type="match status" value="1"/>
</dbReference>
<reference evidence="11 12" key="1">
    <citation type="journal article" date="2020" name="Nature">
        <title>Bacterial chemolithoautotrophy via manganese oxidation.</title>
        <authorList>
            <person name="Yu H."/>
            <person name="Leadbetter J.R."/>
        </authorList>
    </citation>
    <scope>NUCLEOTIDE SEQUENCE [LARGE SCALE GENOMIC DNA]</scope>
    <source>
        <strain evidence="11 12">Mn-1</strain>
    </source>
</reference>
<dbReference type="Proteomes" id="UP000534783">
    <property type="component" value="Unassembled WGS sequence"/>
</dbReference>
<dbReference type="SUPFAM" id="SSF55785">
    <property type="entry name" value="PYP-like sensor domain (PAS domain)"/>
    <property type="match status" value="1"/>
</dbReference>
<evidence type="ECO:0000256" key="6">
    <source>
        <dbReference type="ARBA" id="ARBA00023012"/>
    </source>
</evidence>
<dbReference type="PROSITE" id="PS50113">
    <property type="entry name" value="PAC"/>
    <property type="match status" value="1"/>
</dbReference>
<comment type="catalytic activity">
    <reaction evidence="1">
        <text>ATP + protein L-histidine = ADP + protein N-phospho-L-histidine.</text>
        <dbReference type="EC" id="2.7.13.3"/>
    </reaction>
</comment>
<dbReference type="SMART" id="SM00388">
    <property type="entry name" value="HisKA"/>
    <property type="match status" value="1"/>
</dbReference>
<sequence length="408" mass="45854">MYMEKSHPHELLRDKLDSYRLLVQEVKDYAIFLLDLQGNVNSWNEGAERIKGYRADEVIGKPLSLFYPKQEIDNGKPFRNLAEALREGRFEDEGWRVRKDGSRFWANVIITRIQDDQGKVIGFSKVTRDLTERKAAENEVRKINTELERRVKERTAELQAAYEALKQRTQEAEEASRLKSQFVSNVSHELRTPLNAIVGYTYLIGDVCKAAGEEHRAALEGIERNASDLLRLINDVLDLSKIEAGKVSVELGEVDMAALLKELVENMSRLTEGKPVRVDCKVPPDFPLIESDPGKIKQIVTNLLSNAIKFTPEGKITIEAAASPAKGGILVAVQDTGIGIKPEALPKIFEAFYQSDSESTRAFGGVGLGLRIVKDLVDLLRGEIRVESEYGKGSTFTVFFPDRFYDHV</sequence>